<dbReference type="Proteomes" id="UP000290889">
    <property type="component" value="Chromosome"/>
</dbReference>
<name>A0A411ECC4_9FLAO</name>
<dbReference type="PROSITE" id="PS51257">
    <property type="entry name" value="PROKAR_LIPOPROTEIN"/>
    <property type="match status" value="1"/>
</dbReference>
<keyword evidence="2" id="KW-1185">Reference proteome</keyword>
<accession>A0A411ECC4</accession>
<dbReference type="EMBL" id="CP035544">
    <property type="protein sequence ID" value="QBA65319.1"/>
    <property type="molecule type" value="Genomic_DNA"/>
</dbReference>
<gene>
    <name evidence="1" type="ORF">EQY75_12735</name>
</gene>
<proteinExistence type="predicted"/>
<evidence type="ECO:0000313" key="1">
    <source>
        <dbReference type="EMBL" id="QBA65319.1"/>
    </source>
</evidence>
<protein>
    <submittedName>
        <fullName evidence="1">Uncharacterized protein</fullName>
    </submittedName>
</protein>
<sequence>MKKAALIISILFLSCAQSIDREITPGNPELQSSMKELLQEIEQDMITLLEAQEQNSPAFYYLDKTRNRLRNKLDSLSLLEEPDLLSRILELDAAKRRLLQTSNPSNPVIRNLDEQIDALKEQME</sequence>
<dbReference type="RefSeq" id="WP_129606436.1">
    <property type="nucleotide sequence ID" value="NZ_CP035544.1"/>
</dbReference>
<dbReference type="KEGG" id="mur:EQY75_12735"/>
<evidence type="ECO:0000313" key="2">
    <source>
        <dbReference type="Proteomes" id="UP000290889"/>
    </source>
</evidence>
<dbReference type="AlphaFoldDB" id="A0A411ECC4"/>
<organism evidence="1 2">
    <name type="scientific">Muriicola soli</name>
    <dbReference type="NCBI Taxonomy" id="2507538"/>
    <lineage>
        <taxon>Bacteria</taxon>
        <taxon>Pseudomonadati</taxon>
        <taxon>Bacteroidota</taxon>
        <taxon>Flavobacteriia</taxon>
        <taxon>Flavobacteriales</taxon>
        <taxon>Flavobacteriaceae</taxon>
        <taxon>Muriicola</taxon>
    </lineage>
</organism>
<reference evidence="1 2" key="1">
    <citation type="submission" date="2019-01" db="EMBL/GenBank/DDBJ databases">
        <title>Muriicola soli sp. nov., isolated from soil.</title>
        <authorList>
            <person name="Kang H.J."/>
            <person name="Kim S.B."/>
        </authorList>
    </citation>
    <scope>NUCLEOTIDE SEQUENCE [LARGE SCALE GENOMIC DNA]</scope>
    <source>
        <strain evidence="1 2">MMS17-SY002</strain>
    </source>
</reference>